<keyword evidence="4" id="KW-0720">Serine protease</keyword>
<evidence type="ECO:0000256" key="4">
    <source>
        <dbReference type="ARBA" id="ARBA00022825"/>
    </source>
</evidence>
<dbReference type="AlphaFoldDB" id="A0A381VAS0"/>
<dbReference type="GO" id="GO:0004175">
    <property type="term" value="F:endopeptidase activity"/>
    <property type="evidence" value="ECO:0007669"/>
    <property type="project" value="TreeGrafter"/>
</dbReference>
<dbReference type="Gene3D" id="3.90.226.10">
    <property type="entry name" value="2-enoyl-CoA Hydratase, Chain A, domain 1"/>
    <property type="match status" value="1"/>
</dbReference>
<accession>A0A381VAS0</accession>
<feature type="domain" description="PDZ" evidence="5">
    <location>
        <begin position="86"/>
        <end position="168"/>
    </location>
</feature>
<dbReference type="InterPro" id="IPR036034">
    <property type="entry name" value="PDZ_sf"/>
</dbReference>
<dbReference type="SMART" id="SM00245">
    <property type="entry name" value="TSPc"/>
    <property type="match status" value="1"/>
</dbReference>
<proteinExistence type="inferred from homology"/>
<dbReference type="Gene3D" id="3.30.750.44">
    <property type="match status" value="1"/>
</dbReference>
<evidence type="ECO:0000259" key="5">
    <source>
        <dbReference type="PROSITE" id="PS50106"/>
    </source>
</evidence>
<dbReference type="CDD" id="cd06782">
    <property type="entry name" value="cpPDZ_CPP-like"/>
    <property type="match status" value="1"/>
</dbReference>
<dbReference type="GO" id="GO:0007165">
    <property type="term" value="P:signal transduction"/>
    <property type="evidence" value="ECO:0007669"/>
    <property type="project" value="TreeGrafter"/>
</dbReference>
<dbReference type="InterPro" id="IPR029045">
    <property type="entry name" value="ClpP/crotonase-like_dom_sf"/>
</dbReference>
<dbReference type="GO" id="GO:0030288">
    <property type="term" value="C:outer membrane-bounded periplasmic space"/>
    <property type="evidence" value="ECO:0007669"/>
    <property type="project" value="TreeGrafter"/>
</dbReference>
<evidence type="ECO:0000313" key="6">
    <source>
        <dbReference type="EMBL" id="SVA37452.1"/>
    </source>
</evidence>
<evidence type="ECO:0000256" key="1">
    <source>
        <dbReference type="ARBA" id="ARBA00009179"/>
    </source>
</evidence>
<dbReference type="Pfam" id="PF03572">
    <property type="entry name" value="Peptidase_S41"/>
    <property type="match status" value="1"/>
</dbReference>
<organism evidence="6">
    <name type="scientific">marine metagenome</name>
    <dbReference type="NCBI Taxonomy" id="408172"/>
    <lineage>
        <taxon>unclassified sequences</taxon>
        <taxon>metagenomes</taxon>
        <taxon>ecological metagenomes</taxon>
    </lineage>
</organism>
<dbReference type="NCBIfam" id="TIGR00225">
    <property type="entry name" value="prc"/>
    <property type="match status" value="1"/>
</dbReference>
<keyword evidence="3" id="KW-0378">Hydrolase</keyword>
<dbReference type="SUPFAM" id="SSF50156">
    <property type="entry name" value="PDZ domain-like"/>
    <property type="match status" value="1"/>
</dbReference>
<dbReference type="InterPro" id="IPR005151">
    <property type="entry name" value="Tail-specific_protease"/>
</dbReference>
<evidence type="ECO:0000256" key="3">
    <source>
        <dbReference type="ARBA" id="ARBA00022801"/>
    </source>
</evidence>
<comment type="similarity">
    <text evidence="1">Belongs to the peptidase S41A family.</text>
</comment>
<dbReference type="SMART" id="SM00228">
    <property type="entry name" value="PDZ"/>
    <property type="match status" value="1"/>
</dbReference>
<evidence type="ECO:0000256" key="2">
    <source>
        <dbReference type="ARBA" id="ARBA00022670"/>
    </source>
</evidence>
<reference evidence="6" key="1">
    <citation type="submission" date="2018-05" db="EMBL/GenBank/DDBJ databases">
        <authorList>
            <person name="Lanie J.A."/>
            <person name="Ng W.-L."/>
            <person name="Kazmierczak K.M."/>
            <person name="Andrzejewski T.M."/>
            <person name="Davidsen T.M."/>
            <person name="Wayne K.J."/>
            <person name="Tettelin H."/>
            <person name="Glass J.I."/>
            <person name="Rusch D."/>
            <person name="Podicherti R."/>
            <person name="Tsui H.-C.T."/>
            <person name="Winkler M.E."/>
        </authorList>
    </citation>
    <scope>NUCLEOTIDE SEQUENCE</scope>
</reference>
<dbReference type="SUPFAM" id="SSF52096">
    <property type="entry name" value="ClpP/crotonase"/>
    <property type="match status" value="1"/>
</dbReference>
<keyword evidence="2" id="KW-0645">Protease</keyword>
<dbReference type="InterPro" id="IPR041489">
    <property type="entry name" value="PDZ_6"/>
</dbReference>
<dbReference type="InterPro" id="IPR004447">
    <property type="entry name" value="Peptidase_S41A"/>
</dbReference>
<dbReference type="Pfam" id="PF17820">
    <property type="entry name" value="PDZ_6"/>
    <property type="match status" value="1"/>
</dbReference>
<name>A0A381VAS0_9ZZZZ</name>
<dbReference type="EMBL" id="UINC01008314">
    <property type="protein sequence ID" value="SVA37452.1"/>
    <property type="molecule type" value="Genomic_DNA"/>
</dbReference>
<dbReference type="PANTHER" id="PTHR32060:SF30">
    <property type="entry name" value="CARBOXY-TERMINAL PROCESSING PROTEASE CTPA"/>
    <property type="match status" value="1"/>
</dbReference>
<sequence>MNHQKRYLAICAISVIFLFTVASVGPASYSKAVNIYEKIRVLNQIISIVNENYVEPINWDEALDGAFLGLLDELDPHSSYISRDKLETVNEQFHGKFEGIGIEFDLLGGYITVIAPVVDSPSDRAGLQPGDKIVSIDGEDAYEITREDVYNTLRGPKGTTVLLTIRRPGQEETFDVEIIRDQIPIYSLISSFMIDDRTGYMRLTRFASSTSQEVSEAVKSLRAEGMTRLIFDLRTNSGGYLEQAVNVADLFITSPDTLVYTAGRKAEMSEVYVASPKRGYGDFAVIVLINRWSASASEIVAGAVQDLDRGLVMGETSFGKGLVQRQWPLKDGSALRVTIARYYTPSGRLIQRPYDNGTRDYYEDLGKEDREELLDSLRMDKPKYKTKRGREVHGGGGISPDVYVPLPEYTATTTRLVGHPRRLTFNWGTDYAKERKADWKDLVEFNRDFQITAELTENFLTYAKNQNVDFDRKELDKDISYLKSVLKAEVAGAIWGKSAYYQMFVSNDPQVTTALSHFDEAAEFLVHH</sequence>
<dbReference type="GO" id="GO:0008236">
    <property type="term" value="F:serine-type peptidase activity"/>
    <property type="evidence" value="ECO:0007669"/>
    <property type="project" value="UniProtKB-KW"/>
</dbReference>
<dbReference type="CDD" id="cd07560">
    <property type="entry name" value="Peptidase_S41_CPP"/>
    <property type="match status" value="1"/>
</dbReference>
<dbReference type="GO" id="GO:0006508">
    <property type="term" value="P:proteolysis"/>
    <property type="evidence" value="ECO:0007669"/>
    <property type="project" value="UniProtKB-KW"/>
</dbReference>
<gene>
    <name evidence="6" type="ORF">METZ01_LOCUS90306</name>
</gene>
<dbReference type="PROSITE" id="PS50106">
    <property type="entry name" value="PDZ"/>
    <property type="match status" value="1"/>
</dbReference>
<protein>
    <recommendedName>
        <fullName evidence="5">PDZ domain-containing protein</fullName>
    </recommendedName>
</protein>
<dbReference type="Gene3D" id="2.30.42.10">
    <property type="match status" value="1"/>
</dbReference>
<dbReference type="FunFam" id="2.30.42.10:FF:000063">
    <property type="entry name" value="Peptidase, S41 family"/>
    <property type="match status" value="1"/>
</dbReference>
<dbReference type="PANTHER" id="PTHR32060">
    <property type="entry name" value="TAIL-SPECIFIC PROTEASE"/>
    <property type="match status" value="1"/>
</dbReference>
<dbReference type="InterPro" id="IPR001478">
    <property type="entry name" value="PDZ"/>
</dbReference>